<evidence type="ECO:0000313" key="2">
    <source>
        <dbReference type="Proteomes" id="UP001157418"/>
    </source>
</evidence>
<reference evidence="1 2" key="1">
    <citation type="submission" date="2022-01" db="EMBL/GenBank/DDBJ databases">
        <authorList>
            <person name="Xiong W."/>
            <person name="Schranz E."/>
        </authorList>
    </citation>
    <scope>NUCLEOTIDE SEQUENCE [LARGE SCALE GENOMIC DNA]</scope>
</reference>
<name>A0AAU9NC17_9ASTR</name>
<organism evidence="1 2">
    <name type="scientific">Lactuca virosa</name>
    <dbReference type="NCBI Taxonomy" id="75947"/>
    <lineage>
        <taxon>Eukaryota</taxon>
        <taxon>Viridiplantae</taxon>
        <taxon>Streptophyta</taxon>
        <taxon>Embryophyta</taxon>
        <taxon>Tracheophyta</taxon>
        <taxon>Spermatophyta</taxon>
        <taxon>Magnoliopsida</taxon>
        <taxon>eudicotyledons</taxon>
        <taxon>Gunneridae</taxon>
        <taxon>Pentapetalae</taxon>
        <taxon>asterids</taxon>
        <taxon>campanulids</taxon>
        <taxon>Asterales</taxon>
        <taxon>Asteraceae</taxon>
        <taxon>Cichorioideae</taxon>
        <taxon>Cichorieae</taxon>
        <taxon>Lactucinae</taxon>
        <taxon>Lactuca</taxon>
    </lineage>
</organism>
<proteinExistence type="predicted"/>
<dbReference type="AlphaFoldDB" id="A0AAU9NC17"/>
<comment type="caution">
    <text evidence="1">The sequence shown here is derived from an EMBL/GenBank/DDBJ whole genome shotgun (WGS) entry which is preliminary data.</text>
</comment>
<dbReference type="Proteomes" id="UP001157418">
    <property type="component" value="Unassembled WGS sequence"/>
</dbReference>
<gene>
    <name evidence="1" type="ORF">LVIROSA_LOCUS19435</name>
</gene>
<sequence length="101" mass="11523">MNSDDFRDVNATLQIAAIHLGLHQACDSMKETYVEALNGKKAIYSYLDAQCHILDHFFDMITYRYSIFGILERNKVDINMLKKKQADLDPLPKLNDVGTSV</sequence>
<keyword evidence="2" id="KW-1185">Reference proteome</keyword>
<accession>A0AAU9NC17</accession>
<evidence type="ECO:0000313" key="1">
    <source>
        <dbReference type="EMBL" id="CAH1432810.1"/>
    </source>
</evidence>
<dbReference type="EMBL" id="CAKMRJ010003334">
    <property type="protein sequence ID" value="CAH1432810.1"/>
    <property type="molecule type" value="Genomic_DNA"/>
</dbReference>
<protein>
    <submittedName>
        <fullName evidence="1">Uncharacterized protein</fullName>
    </submittedName>
</protein>